<protein>
    <submittedName>
        <fullName evidence="2">Uncharacterized protein</fullName>
    </submittedName>
</protein>
<comment type="caution">
    <text evidence="2">The sequence shown here is derived from an EMBL/GenBank/DDBJ whole genome shotgun (WGS) entry which is preliminary data.</text>
</comment>
<organism evidence="2 3">
    <name type="scientific">Abditibacterium utsteinense</name>
    <dbReference type="NCBI Taxonomy" id="1960156"/>
    <lineage>
        <taxon>Bacteria</taxon>
        <taxon>Pseudomonadati</taxon>
        <taxon>Abditibacteriota</taxon>
        <taxon>Abditibacteriia</taxon>
        <taxon>Abditibacteriales</taxon>
        <taxon>Abditibacteriaceae</taxon>
        <taxon>Abditibacterium</taxon>
    </lineage>
</organism>
<dbReference type="Proteomes" id="UP000237684">
    <property type="component" value="Unassembled WGS sequence"/>
</dbReference>
<evidence type="ECO:0000256" key="1">
    <source>
        <dbReference type="SAM" id="MobiDB-lite"/>
    </source>
</evidence>
<dbReference type="InParanoid" id="A0A2S8SR47"/>
<evidence type="ECO:0000313" key="2">
    <source>
        <dbReference type="EMBL" id="PQV63273.1"/>
    </source>
</evidence>
<dbReference type="AlphaFoldDB" id="A0A2S8SR47"/>
<feature type="compositionally biased region" description="Polar residues" evidence="1">
    <location>
        <begin position="7"/>
        <end position="24"/>
    </location>
</feature>
<keyword evidence="3" id="KW-1185">Reference proteome</keyword>
<accession>A0A2S8SR47</accession>
<reference evidence="2 3" key="1">
    <citation type="journal article" date="2018" name="Syst. Appl. Microbiol.">
        <title>Abditibacterium utsteinense sp. nov., the first cultivated member of candidate phylum FBP, isolated from ice-free Antarctic soil samples.</title>
        <authorList>
            <person name="Tahon G."/>
            <person name="Tytgat B."/>
            <person name="Lebbe L."/>
            <person name="Carlier A."/>
            <person name="Willems A."/>
        </authorList>
    </citation>
    <scope>NUCLEOTIDE SEQUENCE [LARGE SCALE GENOMIC DNA]</scope>
    <source>
        <strain evidence="2 3">LMG 29911</strain>
    </source>
</reference>
<dbReference type="EMBL" id="NIGF01000014">
    <property type="protein sequence ID" value="PQV63273.1"/>
    <property type="molecule type" value="Genomic_DNA"/>
</dbReference>
<name>A0A2S8SR47_9BACT</name>
<dbReference type="OrthoDB" id="4762429at2"/>
<evidence type="ECO:0000313" key="3">
    <source>
        <dbReference type="Proteomes" id="UP000237684"/>
    </source>
</evidence>
<proteinExistence type="predicted"/>
<sequence>MKIDINHSISTTNPKTVQNSTSPVVASAGSATPIIASYEGDLPIGDTSLKCAVLDDSTRVLTRATFVKAMGRQGKVKGGRAYDDEFNTPVFLTAKNLEPFISKEGSGQAQ</sequence>
<dbReference type="RefSeq" id="WP_106380686.1">
    <property type="nucleotide sequence ID" value="NZ_NIGF01000014.1"/>
</dbReference>
<feature type="region of interest" description="Disordered" evidence="1">
    <location>
        <begin position="1"/>
        <end position="24"/>
    </location>
</feature>
<gene>
    <name evidence="2" type="ORF">B1R32_11499</name>
</gene>